<organism evidence="2 3">
    <name type="scientific">Protopolystoma xenopodis</name>
    <dbReference type="NCBI Taxonomy" id="117903"/>
    <lineage>
        <taxon>Eukaryota</taxon>
        <taxon>Metazoa</taxon>
        <taxon>Spiralia</taxon>
        <taxon>Lophotrochozoa</taxon>
        <taxon>Platyhelminthes</taxon>
        <taxon>Monogenea</taxon>
        <taxon>Polyopisthocotylea</taxon>
        <taxon>Polystomatidea</taxon>
        <taxon>Polystomatidae</taxon>
        <taxon>Protopolystoma</taxon>
    </lineage>
</organism>
<sequence length="89" mass="10323">MHDIKAKQPANQQRLQPASQSGYCTLGQTNGRSAWTSRACYRLNWPFFSFCRPNIDFNSRREPLIRTGCMHESVANERRRDGDQEMGML</sequence>
<accession>A0A3S5CVZ1</accession>
<reference evidence="2" key="1">
    <citation type="submission" date="2018-11" db="EMBL/GenBank/DDBJ databases">
        <authorList>
            <consortium name="Pathogen Informatics"/>
        </authorList>
    </citation>
    <scope>NUCLEOTIDE SEQUENCE</scope>
</reference>
<dbReference type="AlphaFoldDB" id="A0A3S5CVZ1"/>
<evidence type="ECO:0000313" key="2">
    <source>
        <dbReference type="EMBL" id="VEL44373.1"/>
    </source>
</evidence>
<dbReference type="EMBL" id="CAAALY010296865">
    <property type="protein sequence ID" value="VEL44373.1"/>
    <property type="molecule type" value="Genomic_DNA"/>
</dbReference>
<feature type="compositionally biased region" description="Polar residues" evidence="1">
    <location>
        <begin position="9"/>
        <end position="22"/>
    </location>
</feature>
<keyword evidence="3" id="KW-1185">Reference proteome</keyword>
<protein>
    <submittedName>
        <fullName evidence="2">Uncharacterized protein</fullName>
    </submittedName>
</protein>
<proteinExistence type="predicted"/>
<evidence type="ECO:0000313" key="3">
    <source>
        <dbReference type="Proteomes" id="UP000784294"/>
    </source>
</evidence>
<evidence type="ECO:0000256" key="1">
    <source>
        <dbReference type="SAM" id="MobiDB-lite"/>
    </source>
</evidence>
<comment type="caution">
    <text evidence="2">The sequence shown here is derived from an EMBL/GenBank/DDBJ whole genome shotgun (WGS) entry which is preliminary data.</text>
</comment>
<feature type="region of interest" description="Disordered" evidence="1">
    <location>
        <begin position="1"/>
        <end position="22"/>
    </location>
</feature>
<dbReference type="Proteomes" id="UP000784294">
    <property type="component" value="Unassembled WGS sequence"/>
</dbReference>
<gene>
    <name evidence="2" type="ORF">PXEA_LOCUS37813</name>
</gene>
<name>A0A3S5CVZ1_9PLAT</name>